<evidence type="ECO:0000256" key="1">
    <source>
        <dbReference type="SAM" id="Coils"/>
    </source>
</evidence>
<evidence type="ECO:0000313" key="3">
    <source>
        <dbReference type="EMBL" id="VDH90952.1"/>
    </source>
</evidence>
<sequence>MHVIHLDTFLQEDQCIKQLTFDEEDEVYRKTTKGKKKAHQLIDRNTKKVIKDLEEQIMELEKENNHLSEDVGRLEKEVQWYKDNRDYWFKYCKDNEKSGKQINRPNNKIGEYDQLRKQYEHLQGVYENICHAMNKGTGSQYMNQIESDAARYRAERNNARLQVKEMSDKLNWYKSEPQNASPEYGYTGKRSKPRYGKRYY</sequence>
<dbReference type="OrthoDB" id="6084984at2759"/>
<dbReference type="AlphaFoldDB" id="A0A8B6BHN8"/>
<organism evidence="3 4">
    <name type="scientific">Mytilus galloprovincialis</name>
    <name type="common">Mediterranean mussel</name>
    <dbReference type="NCBI Taxonomy" id="29158"/>
    <lineage>
        <taxon>Eukaryota</taxon>
        <taxon>Metazoa</taxon>
        <taxon>Spiralia</taxon>
        <taxon>Lophotrochozoa</taxon>
        <taxon>Mollusca</taxon>
        <taxon>Bivalvia</taxon>
        <taxon>Autobranchia</taxon>
        <taxon>Pteriomorphia</taxon>
        <taxon>Mytilida</taxon>
        <taxon>Mytiloidea</taxon>
        <taxon>Mytilidae</taxon>
        <taxon>Mytilinae</taxon>
        <taxon>Mytilus</taxon>
    </lineage>
</organism>
<feature type="region of interest" description="Disordered" evidence="2">
    <location>
        <begin position="178"/>
        <end position="200"/>
    </location>
</feature>
<accession>A0A8B6BHN8</accession>
<comment type="caution">
    <text evidence="3">The sequence shown here is derived from an EMBL/GenBank/DDBJ whole genome shotgun (WGS) entry which is preliminary data.</text>
</comment>
<protein>
    <submittedName>
        <fullName evidence="3">Uncharacterized protein</fullName>
    </submittedName>
</protein>
<name>A0A8B6BHN8_MYTGA</name>
<feature type="compositionally biased region" description="Basic residues" evidence="2">
    <location>
        <begin position="189"/>
        <end position="200"/>
    </location>
</feature>
<gene>
    <name evidence="3" type="ORF">MGAL_10B091201</name>
</gene>
<keyword evidence="4" id="KW-1185">Reference proteome</keyword>
<feature type="coiled-coil region" evidence="1">
    <location>
        <begin position="142"/>
        <end position="169"/>
    </location>
</feature>
<evidence type="ECO:0000313" key="4">
    <source>
        <dbReference type="Proteomes" id="UP000596742"/>
    </source>
</evidence>
<feature type="coiled-coil region" evidence="1">
    <location>
        <begin position="43"/>
        <end position="77"/>
    </location>
</feature>
<reference evidence="3" key="1">
    <citation type="submission" date="2018-11" db="EMBL/GenBank/DDBJ databases">
        <authorList>
            <person name="Alioto T."/>
            <person name="Alioto T."/>
        </authorList>
    </citation>
    <scope>NUCLEOTIDE SEQUENCE</scope>
</reference>
<dbReference type="Proteomes" id="UP000596742">
    <property type="component" value="Unassembled WGS sequence"/>
</dbReference>
<dbReference type="EMBL" id="UYJE01000184">
    <property type="protein sequence ID" value="VDH90952.1"/>
    <property type="molecule type" value="Genomic_DNA"/>
</dbReference>
<proteinExistence type="predicted"/>
<keyword evidence="1" id="KW-0175">Coiled coil</keyword>
<evidence type="ECO:0000256" key="2">
    <source>
        <dbReference type="SAM" id="MobiDB-lite"/>
    </source>
</evidence>